<feature type="domain" description="Fumarylacetoacetase-like C-terminal" evidence="3">
    <location>
        <begin position="69"/>
        <end position="271"/>
    </location>
</feature>
<gene>
    <name evidence="4" type="primary">faa</name>
    <name evidence="4" type="ORF">CUTER_03705</name>
</gene>
<dbReference type="GO" id="GO:0046872">
    <property type="term" value="F:metal ion binding"/>
    <property type="evidence" value="ECO:0007669"/>
    <property type="project" value="UniProtKB-KW"/>
</dbReference>
<evidence type="ECO:0000313" key="5">
    <source>
        <dbReference type="Proteomes" id="UP000035548"/>
    </source>
</evidence>
<dbReference type="AlphaFoldDB" id="A0A0G3HBS4"/>
<evidence type="ECO:0000259" key="3">
    <source>
        <dbReference type="Pfam" id="PF01557"/>
    </source>
</evidence>
<reference evidence="4 5" key="1">
    <citation type="journal article" date="2015" name="Genome Announc.">
        <title>Virulence Factor Genes Detected in the Complete Genome Sequence of Corynebacterium uterequi DSM 45634, Isolated from the Uterus of a Maiden Mare.</title>
        <authorList>
            <person name="Ruckert C."/>
            <person name="Kriete M."/>
            <person name="Jaenicke S."/>
            <person name="Winkler A."/>
            <person name="Tauch A."/>
        </authorList>
    </citation>
    <scope>NUCLEOTIDE SEQUENCE [LARGE SCALE GENOMIC DNA]</scope>
    <source>
        <strain evidence="4 5">DSM 45634</strain>
    </source>
</reference>
<proteinExistence type="inferred from homology"/>
<evidence type="ECO:0000256" key="1">
    <source>
        <dbReference type="ARBA" id="ARBA00010211"/>
    </source>
</evidence>
<dbReference type="RefSeq" id="WP_047259271.1">
    <property type="nucleotide sequence ID" value="NZ_CP011546.1"/>
</dbReference>
<keyword evidence="5" id="KW-1185">Reference proteome</keyword>
<dbReference type="OrthoDB" id="9805307at2"/>
<dbReference type="Gene3D" id="3.90.850.10">
    <property type="entry name" value="Fumarylacetoacetase-like, C-terminal domain"/>
    <property type="match status" value="1"/>
</dbReference>
<dbReference type="SUPFAM" id="SSF56529">
    <property type="entry name" value="FAH"/>
    <property type="match status" value="1"/>
</dbReference>
<dbReference type="PANTHER" id="PTHR42796:SF4">
    <property type="entry name" value="FUMARYLACETOACETATE HYDROLASE DOMAIN-CONTAINING PROTEIN 2A"/>
    <property type="match status" value="1"/>
</dbReference>
<dbReference type="Pfam" id="PF01557">
    <property type="entry name" value="FAA_hydrolase"/>
    <property type="match status" value="1"/>
</dbReference>
<keyword evidence="4" id="KW-0378">Hydrolase</keyword>
<dbReference type="InterPro" id="IPR036663">
    <property type="entry name" value="Fumarylacetoacetase_C_sf"/>
</dbReference>
<comment type="similarity">
    <text evidence="1">Belongs to the FAH family.</text>
</comment>
<dbReference type="PANTHER" id="PTHR42796">
    <property type="entry name" value="FUMARYLACETOACETATE HYDROLASE DOMAIN-CONTAINING PROTEIN 2A-RELATED"/>
    <property type="match status" value="1"/>
</dbReference>
<dbReference type="EMBL" id="CP011546">
    <property type="protein sequence ID" value="AKK10749.1"/>
    <property type="molecule type" value="Genomic_DNA"/>
</dbReference>
<dbReference type="KEGG" id="cut:CUTER_03705"/>
<dbReference type="EC" id="3.7.1.5" evidence="4"/>
<dbReference type="InterPro" id="IPR011234">
    <property type="entry name" value="Fumarylacetoacetase-like_C"/>
</dbReference>
<evidence type="ECO:0000256" key="2">
    <source>
        <dbReference type="ARBA" id="ARBA00022723"/>
    </source>
</evidence>
<dbReference type="GO" id="GO:0047621">
    <property type="term" value="F:acylpyruvate hydrolase activity"/>
    <property type="evidence" value="ECO:0007669"/>
    <property type="project" value="UniProtKB-EC"/>
</dbReference>
<dbReference type="InterPro" id="IPR051121">
    <property type="entry name" value="FAH"/>
</dbReference>
<accession>A0A0G3HBS4</accession>
<sequence>MRLATLRSGESTFAARIESEHTAVVIDGYSNVGDLLQDPAWATIAAAASGELIRFVPTDLAAVVPAPRKVICVGLNYATHILEMGHALPDYPTIFIKFADALTGPFDDVVVPPYAAGALDWEGELAVIIGKRARRVSASDASEYIAGYAIMNDYTARDLQYRTLQFHQGKSLEGSAGFGPWLTTSDSFDLGQPITTWLDGEEVQSASTGDLVFKPADLIEYISRLYPLDPGDVIVTGTPSGVGHARSPRRYIRDGEVVTVAIEGLGRISNKTVVE</sequence>
<keyword evidence="2" id="KW-0479">Metal-binding</keyword>
<dbReference type="GO" id="GO:0019752">
    <property type="term" value="P:carboxylic acid metabolic process"/>
    <property type="evidence" value="ECO:0007669"/>
    <property type="project" value="UniProtKB-ARBA"/>
</dbReference>
<organism evidence="4 5">
    <name type="scientific">Corynebacterium uterequi</name>
    <dbReference type="NCBI Taxonomy" id="1072256"/>
    <lineage>
        <taxon>Bacteria</taxon>
        <taxon>Bacillati</taxon>
        <taxon>Actinomycetota</taxon>
        <taxon>Actinomycetes</taxon>
        <taxon>Mycobacteriales</taxon>
        <taxon>Corynebacteriaceae</taxon>
        <taxon>Corynebacterium</taxon>
    </lineage>
</organism>
<protein>
    <submittedName>
        <fullName evidence="4">2-keto-4-pentenoate hydratase/2-oxohepta-3-ene-1,7-dioic acid hydratase</fullName>
        <ecNumber evidence="4">3.7.1.5</ecNumber>
    </submittedName>
</protein>
<dbReference type="STRING" id="1072256.CUTER_03705"/>
<dbReference type="GO" id="GO:0016853">
    <property type="term" value="F:isomerase activity"/>
    <property type="evidence" value="ECO:0007669"/>
    <property type="project" value="UniProtKB-ARBA"/>
</dbReference>
<reference evidence="5" key="2">
    <citation type="submission" date="2015-05" db="EMBL/GenBank/DDBJ databases">
        <title>Complete genome sequence of Corynebacterium uterequi DSM 45634, isolated from the uterus of a maiden mare.</title>
        <authorList>
            <person name="Ruckert C."/>
            <person name="Albersmeier A."/>
            <person name="Winkler A."/>
            <person name="Tauch A."/>
        </authorList>
    </citation>
    <scope>NUCLEOTIDE SEQUENCE [LARGE SCALE GENOMIC DNA]</scope>
    <source>
        <strain evidence="5">DSM 45634</strain>
    </source>
</reference>
<name>A0A0G3HBS4_9CORY</name>
<evidence type="ECO:0000313" key="4">
    <source>
        <dbReference type="EMBL" id="AKK10749.1"/>
    </source>
</evidence>
<dbReference type="PATRIC" id="fig|1072256.5.peg.737"/>
<dbReference type="FunFam" id="3.90.850.10:FF:000002">
    <property type="entry name" value="2-hydroxyhepta-2,4-diene-1,7-dioate isomerase"/>
    <property type="match status" value="1"/>
</dbReference>
<dbReference type="Proteomes" id="UP000035548">
    <property type="component" value="Chromosome"/>
</dbReference>